<feature type="repeat" description="TPR" evidence="1">
    <location>
        <begin position="330"/>
        <end position="363"/>
    </location>
</feature>
<feature type="domain" description="TTC28 C-terminal" evidence="5">
    <location>
        <begin position="1523"/>
        <end position="1627"/>
    </location>
</feature>
<dbReference type="Gene3D" id="1.25.40.10">
    <property type="entry name" value="Tetratricopeptide repeat domain"/>
    <property type="match status" value="6"/>
</dbReference>
<dbReference type="Pfam" id="PF13424">
    <property type="entry name" value="TPR_12"/>
    <property type="match status" value="10"/>
</dbReference>
<keyword evidence="2" id="KW-0175">Coiled coil</keyword>
<keyword evidence="7" id="KW-1185">Reference proteome</keyword>
<dbReference type="InterPro" id="IPR058900">
    <property type="entry name" value="TTC28_C"/>
</dbReference>
<feature type="compositionally biased region" description="Polar residues" evidence="3">
    <location>
        <begin position="1777"/>
        <end position="1787"/>
    </location>
</feature>
<dbReference type="PANTHER" id="PTHR10098">
    <property type="entry name" value="RAPSYN-RELATED"/>
    <property type="match status" value="1"/>
</dbReference>
<feature type="repeat" description="TPR" evidence="1">
    <location>
        <begin position="210"/>
        <end position="243"/>
    </location>
</feature>
<dbReference type="Proteomes" id="UP000054359">
    <property type="component" value="Unassembled WGS sequence"/>
</dbReference>
<protein>
    <submittedName>
        <fullName evidence="6">Tetratricopeptide repeat protein 28</fullName>
    </submittedName>
</protein>
<dbReference type="InterPro" id="IPR024983">
    <property type="entry name" value="CHAT_dom"/>
</dbReference>
<dbReference type="FunFam" id="1.25.40.10:FF:000040">
    <property type="entry name" value="Tetratricopeptide repeat domain 28"/>
    <property type="match status" value="1"/>
</dbReference>
<feature type="coiled-coil region" evidence="2">
    <location>
        <begin position="503"/>
        <end position="530"/>
    </location>
</feature>
<keyword evidence="1" id="KW-0802">TPR repeat</keyword>
<feature type="domain" description="CHAT" evidence="4">
    <location>
        <begin position="1091"/>
        <end position="1409"/>
    </location>
</feature>
<dbReference type="PROSITE" id="PS50005">
    <property type="entry name" value="TPR"/>
    <property type="match status" value="7"/>
</dbReference>
<feature type="repeat" description="TPR" evidence="1">
    <location>
        <begin position="90"/>
        <end position="123"/>
    </location>
</feature>
<dbReference type="EMBL" id="KK113854">
    <property type="protein sequence ID" value="KFM61192.1"/>
    <property type="molecule type" value="Genomic_DNA"/>
</dbReference>
<feature type="region of interest" description="Disordered" evidence="3">
    <location>
        <begin position="1753"/>
        <end position="1787"/>
    </location>
</feature>
<feature type="repeat" description="TPR" evidence="1">
    <location>
        <begin position="693"/>
        <end position="726"/>
    </location>
</feature>
<dbReference type="STRING" id="407821.A0A087T7V3"/>
<dbReference type="OMA" id="FHAARID"/>
<dbReference type="SUPFAM" id="SSF48452">
    <property type="entry name" value="TPR-like"/>
    <property type="match status" value="5"/>
</dbReference>
<feature type="region of interest" description="Disordered" evidence="3">
    <location>
        <begin position="1633"/>
        <end position="1660"/>
    </location>
</feature>
<dbReference type="FunFam" id="1.25.40.10:FF:001590">
    <property type="entry name" value="Rapsynoid, putative"/>
    <property type="match status" value="1"/>
</dbReference>
<feature type="compositionally biased region" description="Polar residues" evidence="3">
    <location>
        <begin position="1725"/>
        <end position="1734"/>
    </location>
</feature>
<dbReference type="Pfam" id="PF26117">
    <property type="entry name" value="TTC28_C"/>
    <property type="match status" value="1"/>
</dbReference>
<dbReference type="FunFam" id="1.25.40.10:FF:000096">
    <property type="entry name" value="Tetratricopeptide repeat domain 28"/>
    <property type="match status" value="1"/>
</dbReference>
<feature type="repeat" description="TPR" evidence="1">
    <location>
        <begin position="530"/>
        <end position="563"/>
    </location>
</feature>
<feature type="repeat" description="TPR" evidence="1">
    <location>
        <begin position="653"/>
        <end position="686"/>
    </location>
</feature>
<sequence length="2075" mass="228369">MKCKDTYAAASALTSLGHVYTAVGDYPNALASHKQCVQLVRQVGDRLQEAREIGNVGAVYLAMGDFDQAVECHLEHLRLAKQLGNKVEEARAYSNLGSSHHYRRNFEQAITFHNHVLRIAQELDDKTIEARAYAGLGHAARCMGDYPQAKKWHEKQLDMALSTKDKVSEGRACSNLGIVYQLLGDFDAAHKLHQAHLNIARALGDKAGMGRAYGNIGNAYSAMGRYEQAIKFHKQELTISKEVNDRSAEASTHGNLAVAYQALGMHEMALLHYHSHLNIAQELKDTAGEACALCNLGNCHSSRGEFSQAVPYYESFLRLCQEISDVEGEAKACHFLGYAHYCLGNYKEAIHYYEQDLELAKDLQDRLSMGRAYCNLGLSHLALGNFQAALECQRYFLAVAQMMKHLQGKFRALGNLGDVLMKMKDPNQAVKVYQKQLILAKQSGDRTLEAVAYGALGLCHRQMQCFDKALGYHTQELTLRQELSDVRGECKAHGHLGAVHISLGNYTNAMKCYEEQLERAKELRDCALETQALGNLGISRLNMGHFEDAIGYFEQQLALLEQLGNNNALIDKGRAYGNLGDCYDALGDFEESVKCHEQYLAIALKGQSLRDQERAYRGLGNSHRCIGNLQQALVCFEKRLVVSHELGNTSAKAAAYGELGGIHSQLGNFEQAIACLEHQLNLAREMSDRSAEADAACGLGSVYQQMGDHQRALKYHQMDLDIAEETSNMAAQGRAYGNLGVAHESLGNFEQAIVYQEQHLSIAAQINDKVAKTLAYSSLGRVHHALGNTPQAVAYLQQGLLIAEQLGRREDEARIRHRLGLALWGNDDLEGAQQQLYRATDLFESIRREARGTSDYKLSLFDLQTASYQALQRVLVGLGRYQEALVVAERGRTRAFVDLLLERQTSTAQSVLNFNPANVEQIYDIVSRQKATVLYYSIAAGYLYTWLVVPNKGIVKFHESNISDVENDNVDETNGAVPSASSLLEQYIAHVREALGVDIPSTQNNGTLSETESEAGDLWNQQLEELGDRLNQENDRTGFLRMVNRNHLFNSSNYSLSSLFSVGSLGGSIASGLTSRPGSIRSRRSQWQGPAPLHALYDLLIAPVEEHLPRDPDLQELLLVLDGDLYLVPFAILKNSNCDEYLCERFSLTVLPSISALKASQRSKIIRQNNSKDISSALVVGNPKIPAIVSEQWGWNDIPQAEQEASLVAEILSTKAITGSCATKENILSQLSQAECIHFATHISWKLSAVVLSPGEFMESSRHFSHGSQSETSHENNDYSEEPTSELSSTDLPPLSEFLLTAADILNLRLSARLVVISSCHTRNHHGRAHSDGVVGLTRALLAAGAQCVLVSLWPVPDAAVKILLRTFYSALLQGSKVSLALAEAMRTIQTTKHFAHPANWASFVLVGSDVHLSNQVALMGQALSDLLKTPDKCSAALRVVLHLVEKSLQRIHRGHKNAMYTTQKSIENKVGPVNGWKELLISVGFRFEPASNGLPASVFFPQSDPGERLTQCSASLQALLGLSSVSLSAITKLLSSPEYADDIIQLIRQVMSQFLHKDQDADNIECSVSVRLWSIPGCHELLASLGFDLMEVGRDEVMLRMGKQANRRTIQFALQALLAVFDTQEAAKSLTLEDSSSLESLDSVPSDTRTVSPPPAATTTLAYPTWRPVIGNQVLGRSSTGAFSTYARTRGEPDGRTATIGSDQKGRESDTFTPSPVDTMKPYGNNQTQKQSPQPSPHLAINLSHQSKIRCMYNDSPASDNNGTRPDSSSSASSATDWDSGQSTVRRQITAREVEAVPVKDHSSLHSYAGLKKSICNNPLSANHSKHSSVNSLNGDNEISESHDNSEFDFSSNNSDVGNFSTQVPNFNLAASSVKSEMKRKSCMFSTVVNKTISKDFCRKGGSKADQERHYYKRANTLSHMVETKAQIHQSDTTNKTFQANSETGIYAPCLEGKTQENIDILEICVPSTVGCNAREKSIYMPQAFHNSLIGKKDHSGKHILNTQLRHLSQELPISDVYHDRNVGLGLAPSLSKILATDNINVLNEDNSSENGHSIAMNLNSNLKHIPPRQKPPL</sequence>
<dbReference type="SMART" id="SM00028">
    <property type="entry name" value="TPR"/>
    <property type="match status" value="21"/>
</dbReference>
<dbReference type="InterPro" id="IPR011990">
    <property type="entry name" value="TPR-like_helical_dom_sf"/>
</dbReference>
<dbReference type="Pfam" id="PF13181">
    <property type="entry name" value="TPR_8"/>
    <property type="match status" value="1"/>
</dbReference>
<feature type="region of interest" description="Disordered" evidence="3">
    <location>
        <begin position="1686"/>
        <end position="1740"/>
    </location>
</feature>
<proteinExistence type="predicted"/>
<feature type="region of interest" description="Disordered" evidence="3">
    <location>
        <begin position="2054"/>
        <end position="2075"/>
    </location>
</feature>
<feature type="compositionally biased region" description="Polar residues" evidence="3">
    <location>
        <begin position="2054"/>
        <end position="2064"/>
    </location>
</feature>
<evidence type="ECO:0000256" key="1">
    <source>
        <dbReference type="PROSITE-ProRule" id="PRU00339"/>
    </source>
</evidence>
<dbReference type="OrthoDB" id="626167at2759"/>
<evidence type="ECO:0000256" key="3">
    <source>
        <dbReference type="SAM" id="MobiDB-lite"/>
    </source>
</evidence>
<evidence type="ECO:0000313" key="6">
    <source>
        <dbReference type="EMBL" id="KFM61192.1"/>
    </source>
</evidence>
<organism evidence="6 7">
    <name type="scientific">Stegodyphus mimosarum</name>
    <name type="common">African social velvet spider</name>
    <dbReference type="NCBI Taxonomy" id="407821"/>
    <lineage>
        <taxon>Eukaryota</taxon>
        <taxon>Metazoa</taxon>
        <taxon>Ecdysozoa</taxon>
        <taxon>Arthropoda</taxon>
        <taxon>Chelicerata</taxon>
        <taxon>Arachnida</taxon>
        <taxon>Araneae</taxon>
        <taxon>Araneomorphae</taxon>
        <taxon>Entelegynae</taxon>
        <taxon>Eresoidea</taxon>
        <taxon>Eresidae</taxon>
        <taxon>Stegodyphus</taxon>
    </lineage>
</organism>
<dbReference type="PANTHER" id="PTHR10098:SF108">
    <property type="entry name" value="TETRATRICOPEPTIDE REPEAT PROTEIN 28"/>
    <property type="match status" value="1"/>
</dbReference>
<name>A0A087T7V3_STEMI</name>
<evidence type="ECO:0000256" key="2">
    <source>
        <dbReference type="SAM" id="Coils"/>
    </source>
</evidence>
<evidence type="ECO:0000259" key="5">
    <source>
        <dbReference type="Pfam" id="PF26117"/>
    </source>
</evidence>
<feature type="repeat" description="TPR" evidence="1">
    <location>
        <begin position="10"/>
        <end position="43"/>
    </location>
</feature>
<feature type="non-terminal residue" evidence="6">
    <location>
        <position position="2075"/>
    </location>
</feature>
<feature type="compositionally biased region" description="Polar residues" evidence="3">
    <location>
        <begin position="1757"/>
        <end position="1768"/>
    </location>
</feature>
<feature type="region of interest" description="Disordered" evidence="3">
    <location>
        <begin position="1262"/>
        <end position="1290"/>
    </location>
</feature>
<dbReference type="FunFam" id="1.25.40.10:FF:000223">
    <property type="entry name" value="Tetratricopeptide repeat domain 28"/>
    <property type="match status" value="1"/>
</dbReference>
<dbReference type="Pfam" id="PF12770">
    <property type="entry name" value="CHAT"/>
    <property type="match status" value="1"/>
</dbReference>
<evidence type="ECO:0000313" key="7">
    <source>
        <dbReference type="Proteomes" id="UP000054359"/>
    </source>
</evidence>
<reference evidence="6 7" key="1">
    <citation type="submission" date="2013-11" db="EMBL/GenBank/DDBJ databases">
        <title>Genome sequencing of Stegodyphus mimosarum.</title>
        <authorList>
            <person name="Bechsgaard J."/>
        </authorList>
    </citation>
    <scope>NUCLEOTIDE SEQUENCE [LARGE SCALE GENOMIC DNA]</scope>
</reference>
<dbReference type="InterPro" id="IPR019734">
    <property type="entry name" value="TPR_rpt"/>
</dbReference>
<gene>
    <name evidence="6" type="ORF">X975_03145</name>
</gene>
<evidence type="ECO:0000259" key="4">
    <source>
        <dbReference type="Pfam" id="PF12770"/>
    </source>
</evidence>
<accession>A0A087T7V3</accession>